<reference evidence="4" key="1">
    <citation type="submission" date="2020-09" db="EMBL/GenBank/DDBJ databases">
        <title>Genome-Enabled Discovery of Anthraquinone Biosynthesis in Senna tora.</title>
        <authorList>
            <person name="Kang S.-H."/>
            <person name="Pandey R.P."/>
            <person name="Lee C.-M."/>
            <person name="Sim J.-S."/>
            <person name="Jeong J.-T."/>
            <person name="Choi B.-S."/>
            <person name="Jung M."/>
            <person name="Ginzburg D."/>
            <person name="Zhao K."/>
            <person name="Won S.Y."/>
            <person name="Oh T.-J."/>
            <person name="Yu Y."/>
            <person name="Kim N.-H."/>
            <person name="Lee O.R."/>
            <person name="Lee T.-H."/>
            <person name="Bashyal P."/>
            <person name="Kim T.-S."/>
            <person name="Lee W.-H."/>
            <person name="Kawkins C."/>
            <person name="Kim C.-K."/>
            <person name="Kim J.S."/>
            <person name="Ahn B.O."/>
            <person name="Rhee S.Y."/>
            <person name="Sohng J.K."/>
        </authorList>
    </citation>
    <scope>NUCLEOTIDE SEQUENCE</scope>
    <source>
        <tissue evidence="4">Leaf</tissue>
    </source>
</reference>
<dbReference type="PIRSF" id="PIRSF002703">
    <property type="entry name" value="Thaumatin"/>
    <property type="match status" value="1"/>
</dbReference>
<dbReference type="OrthoDB" id="785489at2759"/>
<evidence type="ECO:0000313" key="5">
    <source>
        <dbReference type="Proteomes" id="UP000634136"/>
    </source>
</evidence>
<dbReference type="PANTHER" id="PTHR31048">
    <property type="entry name" value="OS03G0233200 PROTEIN"/>
    <property type="match status" value="1"/>
</dbReference>
<keyword evidence="2" id="KW-1015">Disulfide bond</keyword>
<dbReference type="EMBL" id="JAAIUW010000002">
    <property type="protein sequence ID" value="KAF7842585.1"/>
    <property type="molecule type" value="Genomic_DNA"/>
</dbReference>
<feature type="disulfide bond" evidence="2">
    <location>
        <begin position="114"/>
        <end position="126"/>
    </location>
</feature>
<dbReference type="SUPFAM" id="SSF49870">
    <property type="entry name" value="Osmotin, thaumatin-like protein"/>
    <property type="match status" value="1"/>
</dbReference>
<dbReference type="InterPro" id="IPR037176">
    <property type="entry name" value="Osmotin/thaumatin-like_sf"/>
</dbReference>
<feature type="signal peptide" evidence="3">
    <location>
        <begin position="1"/>
        <end position="25"/>
    </location>
</feature>
<gene>
    <name evidence="4" type="ORF">G2W53_004883</name>
</gene>
<organism evidence="4 5">
    <name type="scientific">Senna tora</name>
    <dbReference type="NCBI Taxonomy" id="362788"/>
    <lineage>
        <taxon>Eukaryota</taxon>
        <taxon>Viridiplantae</taxon>
        <taxon>Streptophyta</taxon>
        <taxon>Embryophyta</taxon>
        <taxon>Tracheophyta</taxon>
        <taxon>Spermatophyta</taxon>
        <taxon>Magnoliopsida</taxon>
        <taxon>eudicotyledons</taxon>
        <taxon>Gunneridae</taxon>
        <taxon>Pentapetalae</taxon>
        <taxon>rosids</taxon>
        <taxon>fabids</taxon>
        <taxon>Fabales</taxon>
        <taxon>Fabaceae</taxon>
        <taxon>Caesalpinioideae</taxon>
        <taxon>Cassia clade</taxon>
        <taxon>Senna</taxon>
    </lineage>
</organism>
<keyword evidence="3" id="KW-0732">Signal</keyword>
<dbReference type="Gene3D" id="2.60.110.10">
    <property type="entry name" value="Thaumatin"/>
    <property type="match status" value="1"/>
</dbReference>
<protein>
    <submittedName>
        <fullName evidence="4">Thaumatin-like protein 1</fullName>
    </submittedName>
</protein>
<feature type="disulfide bond" evidence="2">
    <location>
        <begin position="131"/>
        <end position="140"/>
    </location>
</feature>
<sequence length="172" mass="18186">MTSFSSSTCIIVHICHPLLLSSASARTDYKFDDLGNGTCATSDYSSGGINCGGIGATLPATLAKFTLDSGRALQDYYDVSLIDGYNLPMMVEAKKGSLGSCMATGCMADLNQRCPSELRIDGGDACKSVACDAFGKPKYCFNGAYDSPTCKPSVYAQMFKSALKVREEALDS</sequence>
<proteinExistence type="inferred from homology"/>
<name>A0A834XDT8_9FABA</name>
<dbReference type="InterPro" id="IPR001938">
    <property type="entry name" value="Thaumatin"/>
</dbReference>
<evidence type="ECO:0000256" key="2">
    <source>
        <dbReference type="PIRSR" id="PIRSR002703-1"/>
    </source>
</evidence>
<dbReference type="PROSITE" id="PS51367">
    <property type="entry name" value="THAUMATIN_2"/>
    <property type="match status" value="1"/>
</dbReference>
<keyword evidence="5" id="KW-1185">Reference proteome</keyword>
<evidence type="ECO:0000313" key="4">
    <source>
        <dbReference type="EMBL" id="KAF7842585.1"/>
    </source>
</evidence>
<dbReference type="SMART" id="SM00205">
    <property type="entry name" value="THN"/>
    <property type="match status" value="1"/>
</dbReference>
<comment type="caution">
    <text evidence="4">The sequence shown here is derived from an EMBL/GenBank/DDBJ whole genome shotgun (WGS) entry which is preliminary data.</text>
</comment>
<evidence type="ECO:0000256" key="3">
    <source>
        <dbReference type="SAM" id="SignalP"/>
    </source>
</evidence>
<dbReference type="Proteomes" id="UP000634136">
    <property type="component" value="Unassembled WGS sequence"/>
</dbReference>
<comment type="similarity">
    <text evidence="1">Belongs to the thaumatin family.</text>
</comment>
<accession>A0A834XDT8</accession>
<dbReference type="AlphaFoldDB" id="A0A834XDT8"/>
<feature type="chain" id="PRO_5032570466" evidence="3">
    <location>
        <begin position="26"/>
        <end position="172"/>
    </location>
</feature>
<dbReference type="Pfam" id="PF00314">
    <property type="entry name" value="Thaumatin"/>
    <property type="match status" value="1"/>
</dbReference>
<evidence type="ECO:0000256" key="1">
    <source>
        <dbReference type="ARBA" id="ARBA00010607"/>
    </source>
</evidence>